<dbReference type="EMBL" id="CP041046">
    <property type="protein sequence ID" value="QDE39053.1"/>
    <property type="molecule type" value="Genomic_DNA"/>
</dbReference>
<dbReference type="OrthoDB" id="1459304at2"/>
<dbReference type="InterPro" id="IPR000878">
    <property type="entry name" value="4pyrrol_Mease"/>
</dbReference>
<dbReference type="CDD" id="cd19916">
    <property type="entry name" value="OphMA_like"/>
    <property type="match status" value="1"/>
</dbReference>
<sequence length="277" mass="30884">MQRENEARRGSIACVGMGMTLGSHLTPLARSHIETADVVFAALSDHVVQLWLERMNPDVRSLQPYYRPGKSRMKTYREWVGVMMAEVRAGKRVCAVFYGHPGIFAWSPHKVIELARAEGYPAHMEPGISAEDCLYADLGIDPGRVGCQHLEASQLLFFERKLDTLGHVILWQLGVVGDRSLGRFRTPDAYRELLTERLLEDYPADHPVALYRAPTLPIHAPHIQRVALRDFTKAEYTGQETLVLPPAHALTPNAIWRARLDALDAVHGTGAEPAVPA</sequence>
<dbReference type="Gene3D" id="3.40.1010.10">
    <property type="entry name" value="Cobalt-precorrin-4 Transmethylase, Domain 1"/>
    <property type="match status" value="1"/>
</dbReference>
<protein>
    <recommendedName>
        <fullName evidence="1">Tetrapyrrole methylase domain-containing protein</fullName>
    </recommendedName>
</protein>
<dbReference type="SUPFAM" id="SSF53790">
    <property type="entry name" value="Tetrapyrrole methylase"/>
    <property type="match status" value="1"/>
</dbReference>
<dbReference type="GO" id="GO:0008168">
    <property type="term" value="F:methyltransferase activity"/>
    <property type="evidence" value="ECO:0007669"/>
    <property type="project" value="InterPro"/>
</dbReference>
<dbReference type="InterPro" id="IPR035996">
    <property type="entry name" value="4pyrrol_Methylase_sf"/>
</dbReference>
<dbReference type="RefSeq" id="WP_139981170.1">
    <property type="nucleotide sequence ID" value="NZ_CP041046.1"/>
</dbReference>
<dbReference type="Proteomes" id="UP000316093">
    <property type="component" value="Chromosome"/>
</dbReference>
<proteinExistence type="predicted"/>
<feature type="domain" description="Tetrapyrrole methylase" evidence="1">
    <location>
        <begin position="12"/>
        <end position="215"/>
    </location>
</feature>
<keyword evidence="3" id="KW-1185">Reference proteome</keyword>
<accession>A0A4Y5Z3R6</accession>
<dbReference type="Pfam" id="PF00590">
    <property type="entry name" value="TP_methylase"/>
    <property type="match status" value="1"/>
</dbReference>
<dbReference type="AlphaFoldDB" id="A0A4Y5Z3R6"/>
<evidence type="ECO:0000259" key="1">
    <source>
        <dbReference type="Pfam" id="PF00590"/>
    </source>
</evidence>
<dbReference type="KEGG" id="lpy:FIV34_07490"/>
<reference evidence="2 3" key="1">
    <citation type="submission" date="2019-06" db="EMBL/GenBank/DDBJ databases">
        <title>A complete genome sequence for Luteibacter pinisoli MAH-14.</title>
        <authorList>
            <person name="Baltrus D.A."/>
        </authorList>
    </citation>
    <scope>NUCLEOTIDE SEQUENCE [LARGE SCALE GENOMIC DNA]</scope>
    <source>
        <strain evidence="2 3">MAH-14</strain>
    </source>
</reference>
<gene>
    <name evidence="2" type="ORF">FIV34_07490</name>
</gene>
<name>A0A4Y5Z3R6_9GAMM</name>
<dbReference type="InterPro" id="IPR014777">
    <property type="entry name" value="4pyrrole_Mease_sub1"/>
</dbReference>
<evidence type="ECO:0000313" key="3">
    <source>
        <dbReference type="Proteomes" id="UP000316093"/>
    </source>
</evidence>
<organism evidence="2 3">
    <name type="scientific">Luteibacter pinisoli</name>
    <dbReference type="NCBI Taxonomy" id="2589080"/>
    <lineage>
        <taxon>Bacteria</taxon>
        <taxon>Pseudomonadati</taxon>
        <taxon>Pseudomonadota</taxon>
        <taxon>Gammaproteobacteria</taxon>
        <taxon>Lysobacterales</taxon>
        <taxon>Rhodanobacteraceae</taxon>
        <taxon>Luteibacter</taxon>
    </lineage>
</organism>
<evidence type="ECO:0000313" key="2">
    <source>
        <dbReference type="EMBL" id="QDE39053.1"/>
    </source>
</evidence>